<evidence type="ECO:0000256" key="7">
    <source>
        <dbReference type="SAM" id="Phobius"/>
    </source>
</evidence>
<keyword evidence="3" id="KW-1003">Cell membrane</keyword>
<evidence type="ECO:0000259" key="8">
    <source>
        <dbReference type="PROSITE" id="PS50850"/>
    </source>
</evidence>
<dbReference type="PROSITE" id="PS50850">
    <property type="entry name" value="MFS"/>
    <property type="match status" value="1"/>
</dbReference>
<dbReference type="InterPro" id="IPR036259">
    <property type="entry name" value="MFS_trans_sf"/>
</dbReference>
<feature type="transmembrane region" description="Helical" evidence="7">
    <location>
        <begin position="112"/>
        <end position="131"/>
    </location>
</feature>
<evidence type="ECO:0000256" key="2">
    <source>
        <dbReference type="ARBA" id="ARBA00022448"/>
    </source>
</evidence>
<feature type="transmembrane region" description="Helical" evidence="7">
    <location>
        <begin position="174"/>
        <end position="200"/>
    </location>
</feature>
<evidence type="ECO:0000256" key="4">
    <source>
        <dbReference type="ARBA" id="ARBA00022692"/>
    </source>
</evidence>
<dbReference type="AlphaFoldDB" id="A0A1H7CX07"/>
<dbReference type="PANTHER" id="PTHR23513:SF11">
    <property type="entry name" value="STAPHYLOFERRIN A TRANSPORTER"/>
    <property type="match status" value="1"/>
</dbReference>
<feature type="transmembrane region" description="Helical" evidence="7">
    <location>
        <begin position="320"/>
        <end position="343"/>
    </location>
</feature>
<feature type="transmembrane region" description="Helical" evidence="7">
    <location>
        <begin position="355"/>
        <end position="377"/>
    </location>
</feature>
<feature type="domain" description="Major facilitator superfamily (MFS) profile" evidence="8">
    <location>
        <begin position="23"/>
        <end position="408"/>
    </location>
</feature>
<feature type="transmembrane region" description="Helical" evidence="7">
    <location>
        <begin position="383"/>
        <end position="402"/>
    </location>
</feature>
<feature type="transmembrane region" description="Helical" evidence="7">
    <location>
        <begin position="268"/>
        <end position="285"/>
    </location>
</feature>
<dbReference type="InterPro" id="IPR020846">
    <property type="entry name" value="MFS_dom"/>
</dbReference>
<protein>
    <submittedName>
        <fullName evidence="9">Predicted arabinose efflux permease, MFS family</fullName>
    </submittedName>
</protein>
<keyword evidence="5 7" id="KW-1133">Transmembrane helix</keyword>
<keyword evidence="2" id="KW-0813">Transport</keyword>
<gene>
    <name evidence="9" type="ORF">SAMN05216201_1299</name>
</gene>
<dbReference type="CDD" id="cd06173">
    <property type="entry name" value="MFS_MefA_like"/>
    <property type="match status" value="1"/>
</dbReference>
<dbReference type="Pfam" id="PF05977">
    <property type="entry name" value="MFS_3"/>
    <property type="match status" value="1"/>
</dbReference>
<evidence type="ECO:0000256" key="6">
    <source>
        <dbReference type="ARBA" id="ARBA00023136"/>
    </source>
</evidence>
<evidence type="ECO:0000256" key="5">
    <source>
        <dbReference type="ARBA" id="ARBA00022989"/>
    </source>
</evidence>
<dbReference type="STRING" id="915471.SAMN05216201_1299"/>
<feature type="transmembrane region" description="Helical" evidence="7">
    <location>
        <begin position="56"/>
        <end position="77"/>
    </location>
</feature>
<feature type="transmembrane region" description="Helical" evidence="7">
    <location>
        <begin position="297"/>
        <end position="314"/>
    </location>
</feature>
<dbReference type="SUPFAM" id="SSF103473">
    <property type="entry name" value="MFS general substrate transporter"/>
    <property type="match status" value="1"/>
</dbReference>
<keyword evidence="4 7" id="KW-0812">Transmembrane</keyword>
<evidence type="ECO:0000313" key="10">
    <source>
        <dbReference type="Proteomes" id="UP000242930"/>
    </source>
</evidence>
<dbReference type="Proteomes" id="UP000242930">
    <property type="component" value="Unassembled WGS sequence"/>
</dbReference>
<keyword evidence="6 7" id="KW-0472">Membrane</keyword>
<reference evidence="10" key="1">
    <citation type="submission" date="2016-10" db="EMBL/GenBank/DDBJ databases">
        <authorList>
            <person name="Varghese N."/>
            <person name="Submissions S."/>
        </authorList>
    </citation>
    <scope>NUCLEOTIDE SEQUENCE [LARGE SCALE GENOMIC DNA]</scope>
    <source>
        <strain evidence="10">LMG 25967</strain>
    </source>
</reference>
<dbReference type="Gene3D" id="1.20.1250.20">
    <property type="entry name" value="MFS general substrate transporter like domains"/>
    <property type="match status" value="1"/>
</dbReference>
<name>A0A1H7CX07_9PSED</name>
<feature type="transmembrane region" description="Helical" evidence="7">
    <location>
        <begin position="234"/>
        <end position="256"/>
    </location>
</feature>
<dbReference type="GO" id="GO:0005886">
    <property type="term" value="C:plasma membrane"/>
    <property type="evidence" value="ECO:0007669"/>
    <property type="project" value="UniProtKB-SubCell"/>
</dbReference>
<dbReference type="PANTHER" id="PTHR23513">
    <property type="entry name" value="INTEGRAL MEMBRANE EFFLUX PROTEIN-RELATED"/>
    <property type="match status" value="1"/>
</dbReference>
<comment type="subcellular location">
    <subcellularLocation>
        <location evidence="1">Cell membrane</location>
        <topology evidence="1">Multi-pass membrane protein</topology>
    </subcellularLocation>
</comment>
<dbReference type="RefSeq" id="WP_244517296.1">
    <property type="nucleotide sequence ID" value="NZ_FNZE01000029.1"/>
</dbReference>
<feature type="transmembrane region" description="Helical" evidence="7">
    <location>
        <begin position="26"/>
        <end position="50"/>
    </location>
</feature>
<evidence type="ECO:0000256" key="1">
    <source>
        <dbReference type="ARBA" id="ARBA00004651"/>
    </source>
</evidence>
<evidence type="ECO:0000256" key="3">
    <source>
        <dbReference type="ARBA" id="ARBA00022475"/>
    </source>
</evidence>
<evidence type="ECO:0000313" key="9">
    <source>
        <dbReference type="EMBL" id="SEJ91270.1"/>
    </source>
</evidence>
<dbReference type="EMBL" id="FNZE01000029">
    <property type="protein sequence ID" value="SEJ91270.1"/>
    <property type="molecule type" value="Genomic_DNA"/>
</dbReference>
<proteinExistence type="predicted"/>
<dbReference type="InterPro" id="IPR010290">
    <property type="entry name" value="TM_effector"/>
</dbReference>
<keyword evidence="10" id="KW-1185">Reference proteome</keyword>
<accession>A0A1H7CX07</accession>
<dbReference type="GO" id="GO:0022857">
    <property type="term" value="F:transmembrane transporter activity"/>
    <property type="evidence" value="ECO:0007669"/>
    <property type="project" value="InterPro"/>
</dbReference>
<organism evidence="9 10">
    <name type="scientific">Pseudomonas linyingensis</name>
    <dbReference type="NCBI Taxonomy" id="915471"/>
    <lineage>
        <taxon>Bacteria</taxon>
        <taxon>Pseudomonadati</taxon>
        <taxon>Pseudomonadota</taxon>
        <taxon>Gammaproteobacteria</taxon>
        <taxon>Pseudomonadales</taxon>
        <taxon>Pseudomonadaceae</taxon>
        <taxon>Pseudomonas</taxon>
    </lineage>
</organism>
<sequence>MSTTPAPGAARWPHAVRALRHRNYRLYFAGHLVSILGNWIQQVALAWLVYRLTGSAALLGLTSFVALAPQLLIGPLIGAWIDRRDKRRLLLATQALLAVQAAALAALTALEWVTPTLLVAMATLLGVLGAFDTPLRQSLMSSFIGDRADLPNALALNAMLVNSSRFVGPPLAGLLLGLTGEAFCFALNALSFLALLIGLLRMRIDAPPPVRGSMGAVFRQGLDYVLGQATVRQLMLGVMVVNFAASCYAVLLPVFAKDVFVGDAATLGWLWGAAGGGALLASLFLASRRSTAGQVQLILAASALSACALLLFAASTRLPLALAAMAALGFGLTCANVGTNILIQGLAPDALRGRVVSFYIACRFGFEALGGLCAGLLAARLGAPATLVGAGVLLLGWCLWLLPRHAALGRAVGQAQVAAEEERGAAS</sequence>